<sequence length="146" mass="16050">MHIYLLTVLLLLSYSVSAQQQDICTGIRITSPTEENLRWTAGQCYQVSYDLASVAPFFDIDGAGGKAKISVDVYSAETNAKVSNVVEKESLNTLGATKTFSMEVPITGSYYYLITLFHGTGDEQCEPKRSVTFEVNVNPYSPQAKC</sequence>
<keyword evidence="3" id="KW-1185">Reference proteome</keyword>
<keyword evidence="1" id="KW-0732">Signal</keyword>
<feature type="chain" id="PRO_5042886313" evidence="1">
    <location>
        <begin position="19"/>
        <end position="146"/>
    </location>
</feature>
<gene>
    <name evidence="2" type="ORF">ATC70_002420</name>
</gene>
<dbReference type="AlphaFoldDB" id="A0AAN7DHT5"/>
<reference evidence="2 3" key="1">
    <citation type="submission" date="2022-11" db="EMBL/GenBank/DDBJ databases">
        <title>Mucor velutinosus strain NIH1002 WGS.</title>
        <authorList>
            <person name="Subramanian P."/>
            <person name="Mullikin J.C."/>
            <person name="Segre J.A."/>
            <person name="Zelazny A.M."/>
        </authorList>
    </citation>
    <scope>NUCLEOTIDE SEQUENCE [LARGE SCALE GENOMIC DNA]</scope>
    <source>
        <strain evidence="2 3">NIH1002</strain>
    </source>
</reference>
<evidence type="ECO:0000313" key="2">
    <source>
        <dbReference type="EMBL" id="KAK4514815.1"/>
    </source>
</evidence>
<dbReference type="RefSeq" id="XP_064681481.1">
    <property type="nucleotide sequence ID" value="XM_064821795.1"/>
</dbReference>
<evidence type="ECO:0000313" key="3">
    <source>
        <dbReference type="Proteomes" id="UP001304243"/>
    </source>
</evidence>
<dbReference type="EMBL" id="JASEJX010000015">
    <property type="protein sequence ID" value="KAK4514815.1"/>
    <property type="molecule type" value="Genomic_DNA"/>
</dbReference>
<proteinExistence type="predicted"/>
<organism evidence="2 3">
    <name type="scientific">Mucor velutinosus</name>
    <dbReference type="NCBI Taxonomy" id="708070"/>
    <lineage>
        <taxon>Eukaryota</taxon>
        <taxon>Fungi</taxon>
        <taxon>Fungi incertae sedis</taxon>
        <taxon>Mucoromycota</taxon>
        <taxon>Mucoromycotina</taxon>
        <taxon>Mucoromycetes</taxon>
        <taxon>Mucorales</taxon>
        <taxon>Mucorineae</taxon>
        <taxon>Mucoraceae</taxon>
        <taxon>Mucor</taxon>
    </lineage>
</organism>
<dbReference type="Proteomes" id="UP001304243">
    <property type="component" value="Unassembled WGS sequence"/>
</dbReference>
<protein>
    <submittedName>
        <fullName evidence="2">Uncharacterized protein</fullName>
    </submittedName>
</protein>
<comment type="caution">
    <text evidence="2">The sequence shown here is derived from an EMBL/GenBank/DDBJ whole genome shotgun (WGS) entry which is preliminary data.</text>
</comment>
<accession>A0AAN7DHT5</accession>
<evidence type="ECO:0000256" key="1">
    <source>
        <dbReference type="SAM" id="SignalP"/>
    </source>
</evidence>
<dbReference type="GeneID" id="89946122"/>
<name>A0AAN7DHT5_9FUNG</name>
<feature type="signal peptide" evidence="1">
    <location>
        <begin position="1"/>
        <end position="18"/>
    </location>
</feature>